<name>A0A9D2GIT0_9FIRM</name>
<reference evidence="2" key="1">
    <citation type="journal article" date="2021" name="PeerJ">
        <title>Extensive microbial diversity within the chicken gut microbiome revealed by metagenomics and culture.</title>
        <authorList>
            <person name="Gilroy R."/>
            <person name="Ravi A."/>
            <person name="Getino M."/>
            <person name="Pursley I."/>
            <person name="Horton D.L."/>
            <person name="Alikhan N.F."/>
            <person name="Baker D."/>
            <person name="Gharbi K."/>
            <person name="Hall N."/>
            <person name="Watson M."/>
            <person name="Adriaenssens E.M."/>
            <person name="Foster-Nyarko E."/>
            <person name="Jarju S."/>
            <person name="Secka A."/>
            <person name="Antonio M."/>
            <person name="Oren A."/>
            <person name="Chaudhuri R.R."/>
            <person name="La Ragione R."/>
            <person name="Hildebrand F."/>
            <person name="Pallen M.J."/>
        </authorList>
    </citation>
    <scope>NUCLEOTIDE SEQUENCE</scope>
    <source>
        <strain evidence="2">ChiBcec1-1093</strain>
    </source>
</reference>
<comment type="caution">
    <text evidence="2">The sequence shown here is derived from an EMBL/GenBank/DDBJ whole genome shotgun (WGS) entry which is preliminary data.</text>
</comment>
<reference evidence="2" key="2">
    <citation type="submission" date="2021-04" db="EMBL/GenBank/DDBJ databases">
        <authorList>
            <person name="Gilroy R."/>
        </authorList>
    </citation>
    <scope>NUCLEOTIDE SEQUENCE</scope>
    <source>
        <strain evidence="2">ChiBcec1-1093</strain>
    </source>
</reference>
<keyword evidence="1" id="KW-0472">Membrane</keyword>
<keyword evidence="1" id="KW-1133">Transmembrane helix</keyword>
<dbReference type="EMBL" id="DXBC01000121">
    <property type="protein sequence ID" value="HIZ79652.1"/>
    <property type="molecule type" value="Genomic_DNA"/>
</dbReference>
<sequence length="106" mass="12436">MEKEDLSAWLLSVIPLLASLILHASLGNSPAVPVIVFGLNIFFVSYDYFKNRKTREYPLYIYISGLIFIPLYIYFRTIRDDHRYRFLTAWVVLYVADMALLQMSSF</sequence>
<evidence type="ECO:0000313" key="3">
    <source>
        <dbReference type="Proteomes" id="UP000824101"/>
    </source>
</evidence>
<gene>
    <name evidence="2" type="ORF">IAA17_07680</name>
</gene>
<evidence type="ECO:0000256" key="1">
    <source>
        <dbReference type="SAM" id="Phobius"/>
    </source>
</evidence>
<protein>
    <submittedName>
        <fullName evidence="2">Uncharacterized protein</fullName>
    </submittedName>
</protein>
<evidence type="ECO:0000313" key="2">
    <source>
        <dbReference type="EMBL" id="HIZ79652.1"/>
    </source>
</evidence>
<dbReference type="Proteomes" id="UP000824101">
    <property type="component" value="Unassembled WGS sequence"/>
</dbReference>
<feature type="transmembrane region" description="Helical" evidence="1">
    <location>
        <begin position="7"/>
        <end position="25"/>
    </location>
</feature>
<feature type="transmembrane region" description="Helical" evidence="1">
    <location>
        <begin position="31"/>
        <end position="49"/>
    </location>
</feature>
<organism evidence="2 3">
    <name type="scientific">Candidatus Lachnoclostridium stercorigallinarum</name>
    <dbReference type="NCBI Taxonomy" id="2838634"/>
    <lineage>
        <taxon>Bacteria</taxon>
        <taxon>Bacillati</taxon>
        <taxon>Bacillota</taxon>
        <taxon>Clostridia</taxon>
        <taxon>Lachnospirales</taxon>
        <taxon>Lachnospiraceae</taxon>
    </lineage>
</organism>
<proteinExistence type="predicted"/>
<feature type="transmembrane region" description="Helical" evidence="1">
    <location>
        <begin position="61"/>
        <end position="78"/>
    </location>
</feature>
<keyword evidence="1" id="KW-0812">Transmembrane</keyword>
<dbReference type="AlphaFoldDB" id="A0A9D2GIT0"/>
<accession>A0A9D2GIT0</accession>